<evidence type="ECO:0000313" key="1">
    <source>
        <dbReference type="EMBL" id="RNA35187.1"/>
    </source>
</evidence>
<dbReference type="EMBL" id="REGN01001366">
    <property type="protein sequence ID" value="RNA35187.1"/>
    <property type="molecule type" value="Genomic_DNA"/>
</dbReference>
<sequence>MADLAVHTVRYCRTTQEYLSDSSVGRHDRTGLGRPDRWRYVFIRTAPFNNIFVAVFPFFDYSDMSLTQTLNFAFFDYSDMSH</sequence>
<comment type="caution">
    <text evidence="1">The sequence shown here is derived from an EMBL/GenBank/DDBJ whole genome shotgun (WGS) entry which is preliminary data.</text>
</comment>
<name>A0A3M7SHU7_BRAPC</name>
<dbReference type="Proteomes" id="UP000276133">
    <property type="component" value="Unassembled WGS sequence"/>
</dbReference>
<dbReference type="AlphaFoldDB" id="A0A3M7SHU7"/>
<gene>
    <name evidence="1" type="ORF">BpHYR1_023992</name>
</gene>
<evidence type="ECO:0000313" key="2">
    <source>
        <dbReference type="Proteomes" id="UP000276133"/>
    </source>
</evidence>
<organism evidence="1 2">
    <name type="scientific">Brachionus plicatilis</name>
    <name type="common">Marine rotifer</name>
    <name type="synonym">Brachionus muelleri</name>
    <dbReference type="NCBI Taxonomy" id="10195"/>
    <lineage>
        <taxon>Eukaryota</taxon>
        <taxon>Metazoa</taxon>
        <taxon>Spiralia</taxon>
        <taxon>Gnathifera</taxon>
        <taxon>Rotifera</taxon>
        <taxon>Eurotatoria</taxon>
        <taxon>Monogononta</taxon>
        <taxon>Pseudotrocha</taxon>
        <taxon>Ploima</taxon>
        <taxon>Brachionidae</taxon>
        <taxon>Brachionus</taxon>
    </lineage>
</organism>
<keyword evidence="2" id="KW-1185">Reference proteome</keyword>
<proteinExistence type="predicted"/>
<reference evidence="1 2" key="1">
    <citation type="journal article" date="2018" name="Sci. Rep.">
        <title>Genomic signatures of local adaptation to the degree of environmental predictability in rotifers.</title>
        <authorList>
            <person name="Franch-Gras L."/>
            <person name="Hahn C."/>
            <person name="Garcia-Roger E.M."/>
            <person name="Carmona M.J."/>
            <person name="Serra M."/>
            <person name="Gomez A."/>
        </authorList>
    </citation>
    <scope>NUCLEOTIDE SEQUENCE [LARGE SCALE GENOMIC DNA]</scope>
    <source>
        <strain evidence="1">HYR1</strain>
    </source>
</reference>
<accession>A0A3M7SHU7</accession>
<protein>
    <submittedName>
        <fullName evidence="1">Uncharacterized protein</fullName>
    </submittedName>
</protein>